<dbReference type="AlphaFoldDB" id="A0AAN1QLJ4"/>
<dbReference type="RefSeq" id="WP_208675047.1">
    <property type="nucleotide sequence ID" value="NZ_CP030139.2"/>
</dbReference>
<organism evidence="1 2">
    <name type="scientific">Synechococcus elongatus PCC 11801</name>
    <dbReference type="NCBI Taxonomy" id="2219813"/>
    <lineage>
        <taxon>Bacteria</taxon>
        <taxon>Bacillati</taxon>
        <taxon>Cyanobacteriota</taxon>
        <taxon>Cyanophyceae</taxon>
        <taxon>Synechococcales</taxon>
        <taxon>Synechococcaceae</taxon>
        <taxon>Synechococcus</taxon>
    </lineage>
</organism>
<dbReference type="EMBL" id="CP030139">
    <property type="protein sequence ID" value="AZB71605.1"/>
    <property type="molecule type" value="Genomic_DNA"/>
</dbReference>
<name>A0AAN1QLJ4_SYNEL</name>
<reference evidence="1 2" key="1">
    <citation type="journal article" date="2018" name="Sci. Rep.">
        <title>Genome Features and Biochemical Characteristics of a Robust, Fast Growing and Naturally Transformable Cyanobacterium Synechococcus elongatus PCC 11801 Isolated from India.</title>
        <authorList>
            <person name="Jaiswal D."/>
            <person name="Sengupta A."/>
            <person name="Sohoni S."/>
            <person name="Sengupta S."/>
            <person name="Phadnavis A.G."/>
            <person name="Pakrasi H.B."/>
            <person name="Wangikar P.P."/>
        </authorList>
    </citation>
    <scope>NUCLEOTIDE SEQUENCE [LARGE SCALE GENOMIC DNA]</scope>
    <source>
        <strain evidence="1 2">PCC 11801</strain>
    </source>
</reference>
<sequence length="701" mass="80806">MKYIIKQKNQPQSKNLVKIFCLTVIIVTIGVPPNKNSISTTKYSKIDLFKMANIKENKYAFAVGIIIKKDTSNDEKFKYDYQLIVEKFEYGYQLAVDMKTINIKSTLDLPIYSLVHLTTKLALNFSDLKSHEIAQVLQLVSIYAKKKGNTEAAKILAHHIKSLDLQRVYEITPLLGKTFNQSFILEIAKYSSQSSKTSEYQNLEKEKQAKVINTIQGKDSIRSRASALLKLNKSIYPDQHLSIHWQDLYSLSELDEELTELWCGDRSSNDYWKAQMISARGAEKLVSRFYKGQGYSVEDLAIHQITNQSTAWMIADIRLDNTILIDVKNARRSVNSSTYSEFYVKKFKNNNGSDVTIVGVLSPYLTLQSINDGQTSFYVKNPIILGETQKSLIKHLKDIFEDSYFYLTFNRYQDCEEYLPPWLFDYNDKFYKNQLEAICEIRKNFRFDTFSYRELTKALYLNYFAVCIASKNPIPKSWEDAKPIWLESFVEILYSSPNPRISLPYLYLSILKHFLLMARSNTTNFSPRDYSKIIYPSKDSTHPLWIYDPLNTVKDLCETLTTLWEHKDSIRLSSFTSFHFSGNGLLQARKSSNDPWTTLLAYCGGKVDRKGKCGFSPLILGEHHTCPVCQKLICPCSNCHYCSESCLQEQKRFAELAELAKVRAQAQARAQANKNLVQPRITEPARDSSFFGKLKRFFNLS</sequence>
<evidence type="ECO:0000313" key="2">
    <source>
        <dbReference type="Proteomes" id="UP000267249"/>
    </source>
</evidence>
<evidence type="ECO:0000313" key="1">
    <source>
        <dbReference type="EMBL" id="AZB71605.1"/>
    </source>
</evidence>
<protein>
    <submittedName>
        <fullName evidence="1">Uncharacterized protein</fullName>
    </submittedName>
</protein>
<dbReference type="Proteomes" id="UP000267249">
    <property type="component" value="Chromosome"/>
</dbReference>
<proteinExistence type="predicted"/>
<accession>A0AAN1QLJ4</accession>
<gene>
    <name evidence="1" type="ORF">DOP62_01675</name>
</gene>